<dbReference type="Pfam" id="PF00643">
    <property type="entry name" value="zf-B_box"/>
    <property type="match status" value="1"/>
</dbReference>
<evidence type="ECO:0008006" key="15">
    <source>
        <dbReference type="Google" id="ProtNLM"/>
    </source>
</evidence>
<organism evidence="13 14">
    <name type="scientific">Porites evermanni</name>
    <dbReference type="NCBI Taxonomy" id="104178"/>
    <lineage>
        <taxon>Eukaryota</taxon>
        <taxon>Metazoa</taxon>
        <taxon>Cnidaria</taxon>
        <taxon>Anthozoa</taxon>
        <taxon>Hexacorallia</taxon>
        <taxon>Scleractinia</taxon>
        <taxon>Fungiina</taxon>
        <taxon>Poritidae</taxon>
        <taxon>Porites</taxon>
    </lineage>
</organism>
<dbReference type="Gene3D" id="3.30.40.10">
    <property type="entry name" value="Zinc/RING finger domain, C3HC4 (zinc finger)"/>
    <property type="match status" value="1"/>
</dbReference>
<reference evidence="13 14" key="1">
    <citation type="submission" date="2022-05" db="EMBL/GenBank/DDBJ databases">
        <authorList>
            <consortium name="Genoscope - CEA"/>
            <person name="William W."/>
        </authorList>
    </citation>
    <scope>NUCLEOTIDE SEQUENCE [LARGE SCALE GENOMIC DNA]</scope>
</reference>
<keyword evidence="10" id="KW-0175">Coiled coil</keyword>
<dbReference type="PROSITE" id="PS51125">
    <property type="entry name" value="NHL"/>
    <property type="match status" value="2"/>
</dbReference>
<dbReference type="CDD" id="cd05819">
    <property type="entry name" value="NHL"/>
    <property type="match status" value="1"/>
</dbReference>
<proteinExistence type="inferred from homology"/>
<feature type="domain" description="RING-type" evidence="11">
    <location>
        <begin position="16"/>
        <end position="61"/>
    </location>
</feature>
<dbReference type="InterPro" id="IPR000315">
    <property type="entry name" value="Znf_B-box"/>
</dbReference>
<accession>A0ABN8MEB3</accession>
<comment type="caution">
    <text evidence="13">The sequence shown here is derived from an EMBL/GenBank/DDBJ whole genome shotgun (WGS) entry which is preliminary data.</text>
</comment>
<dbReference type="SUPFAM" id="SSF81296">
    <property type="entry name" value="E set domains"/>
    <property type="match status" value="1"/>
</dbReference>
<dbReference type="InterPro" id="IPR014756">
    <property type="entry name" value="Ig_E-set"/>
</dbReference>
<dbReference type="PROSITE" id="PS50089">
    <property type="entry name" value="ZF_RING_2"/>
    <property type="match status" value="1"/>
</dbReference>
<evidence type="ECO:0000256" key="6">
    <source>
        <dbReference type="ARBA" id="ARBA00022833"/>
    </source>
</evidence>
<dbReference type="Pfam" id="PF00630">
    <property type="entry name" value="Filamin"/>
    <property type="match status" value="1"/>
</dbReference>
<dbReference type="PANTHER" id="PTHR25462:SF291">
    <property type="entry name" value="E3 UBIQUITIN-PROTEIN LIGASE TRIM45"/>
    <property type="match status" value="1"/>
</dbReference>
<keyword evidence="5 7" id="KW-0863">Zinc-finger</keyword>
<dbReference type="EMBL" id="CALNXI010000402">
    <property type="protein sequence ID" value="CAH3026379.1"/>
    <property type="molecule type" value="Genomic_DNA"/>
</dbReference>
<dbReference type="InterPro" id="IPR013083">
    <property type="entry name" value="Znf_RING/FYVE/PHD"/>
</dbReference>
<dbReference type="PANTHER" id="PTHR25462">
    <property type="entry name" value="BONUS, ISOFORM C-RELATED"/>
    <property type="match status" value="1"/>
</dbReference>
<feature type="coiled-coil region" evidence="10">
    <location>
        <begin position="199"/>
        <end position="261"/>
    </location>
</feature>
<dbReference type="SMART" id="SM00336">
    <property type="entry name" value="BBOX"/>
    <property type="match status" value="2"/>
</dbReference>
<dbReference type="Pfam" id="PF13445">
    <property type="entry name" value="zf-RING_UBOX"/>
    <property type="match status" value="1"/>
</dbReference>
<dbReference type="InterPro" id="IPR013783">
    <property type="entry name" value="Ig-like_fold"/>
</dbReference>
<dbReference type="PROSITE" id="PS00518">
    <property type="entry name" value="ZF_RING_1"/>
    <property type="match status" value="1"/>
</dbReference>
<dbReference type="SUPFAM" id="SSF57850">
    <property type="entry name" value="RING/U-box"/>
    <property type="match status" value="1"/>
</dbReference>
<dbReference type="Pfam" id="PF01436">
    <property type="entry name" value="NHL"/>
    <property type="match status" value="1"/>
</dbReference>
<keyword evidence="6" id="KW-0862">Zinc</keyword>
<feature type="repeat" description="Filamin" evidence="8">
    <location>
        <begin position="286"/>
        <end position="344"/>
    </location>
</feature>
<dbReference type="PROSITE" id="PS50194">
    <property type="entry name" value="FILAMIN_REPEAT"/>
    <property type="match status" value="1"/>
</dbReference>
<gene>
    <name evidence="13" type="ORF">PEVE_00028944</name>
</gene>
<evidence type="ECO:0000256" key="7">
    <source>
        <dbReference type="PROSITE-ProRule" id="PRU00024"/>
    </source>
</evidence>
<dbReference type="Gene3D" id="3.30.160.60">
    <property type="entry name" value="Classic Zinc Finger"/>
    <property type="match status" value="1"/>
</dbReference>
<dbReference type="Gene3D" id="4.10.830.40">
    <property type="match status" value="1"/>
</dbReference>
<keyword evidence="3" id="KW-0479">Metal-binding</keyword>
<dbReference type="InterPro" id="IPR017868">
    <property type="entry name" value="Filamin/ABP280_repeat-like"/>
</dbReference>
<dbReference type="Proteomes" id="UP001159427">
    <property type="component" value="Unassembled WGS sequence"/>
</dbReference>
<keyword evidence="2" id="KW-0597">Phosphoprotein</keyword>
<evidence type="ECO:0000256" key="1">
    <source>
        <dbReference type="ARBA" id="ARBA00008518"/>
    </source>
</evidence>
<dbReference type="SUPFAM" id="SSF75011">
    <property type="entry name" value="3-carboxy-cis,cis-mucoante lactonizing enzyme"/>
    <property type="match status" value="1"/>
</dbReference>
<evidence type="ECO:0000256" key="4">
    <source>
        <dbReference type="ARBA" id="ARBA00022737"/>
    </source>
</evidence>
<keyword evidence="4" id="KW-0677">Repeat</keyword>
<dbReference type="InterPro" id="IPR001258">
    <property type="entry name" value="NHL_repeat"/>
</dbReference>
<dbReference type="InterPro" id="IPR001298">
    <property type="entry name" value="Filamin/ABP280_rpt"/>
</dbReference>
<evidence type="ECO:0000256" key="3">
    <source>
        <dbReference type="ARBA" id="ARBA00022723"/>
    </source>
</evidence>
<dbReference type="InterPro" id="IPR011042">
    <property type="entry name" value="6-blade_b-propeller_TolB-like"/>
</dbReference>
<keyword evidence="14" id="KW-1185">Reference proteome</keyword>
<sequence>MDVQQLFTVLKKEAECPLCLETVNNPKTLPCIHSFCLECLDKHANFARRQLQATIKCPVCQTSFQIPEGDSFKNLPASYHLNRLVDVLALKDGGTQTQKCSSCDENNTASSYCFVCQIFLCTSCFEAHQRLKTTRGHRNVVIEKLNVQDVQELIHRPAMCSQQYHENQPLEFYCEECKVLICHKCSVVNHNRHTMTDTQKAAQVQKMQMKDALEKVKAETLIYENEIRKQTELMEKTENEISSAEKKMTDAVEELDNQELLREKTVVNFIIVTRDSSGKQCYHEDDQVKVNIITPADDQLETEIKDTKDGKYTVTYTPQCVGQHRVEIQVNGQPLTGSPWVVQVIPHQYQFAFQFGSKGKKQGQFDDPWGIAVNDKSRTLAVADYTNKRIQMFSFDGNFLREIALEAGTSSVAFTESGELLSNVERDDNKLPLHTEGGQFIRYISDEHVMIPWYISVASDGRIITCDRKDKTIKVLSPDGEDLLQSFRAPGCDAEPFCAVYHQCKIFVCYPDAHRVMVFNIVGEYLYDIGIEGSCDGQFSGPTGLAIDKFNRLIVCDGGDSRLQLFTLDGKYVAKVAGSFFDHDTQLAGCAVSNTGHLFVTSDNKHRIYVFS</sequence>
<comment type="similarity">
    <text evidence="1">Belongs to the TRIM/RBCC family.</text>
</comment>
<name>A0ABN8MEB3_9CNID</name>
<dbReference type="SMART" id="SM00184">
    <property type="entry name" value="RING"/>
    <property type="match status" value="1"/>
</dbReference>
<evidence type="ECO:0000256" key="8">
    <source>
        <dbReference type="PROSITE-ProRule" id="PRU00087"/>
    </source>
</evidence>
<dbReference type="SUPFAM" id="SSF57845">
    <property type="entry name" value="B-box zinc-binding domain"/>
    <property type="match status" value="1"/>
</dbReference>
<evidence type="ECO:0000256" key="9">
    <source>
        <dbReference type="PROSITE-ProRule" id="PRU00504"/>
    </source>
</evidence>
<feature type="domain" description="B box-type" evidence="12">
    <location>
        <begin position="155"/>
        <end position="198"/>
    </location>
</feature>
<evidence type="ECO:0000259" key="12">
    <source>
        <dbReference type="PROSITE" id="PS50119"/>
    </source>
</evidence>
<dbReference type="Gene3D" id="2.120.10.30">
    <property type="entry name" value="TolB, C-terminal domain"/>
    <property type="match status" value="2"/>
</dbReference>
<dbReference type="PROSITE" id="PS50119">
    <property type="entry name" value="ZF_BBOX"/>
    <property type="match status" value="2"/>
</dbReference>
<feature type="domain" description="B box-type" evidence="12">
    <location>
        <begin position="95"/>
        <end position="142"/>
    </location>
</feature>
<protein>
    <recommendedName>
        <fullName evidence="15">E3 ubiquitin-protein ligase TRIM71-like</fullName>
    </recommendedName>
</protein>
<dbReference type="InterPro" id="IPR001841">
    <property type="entry name" value="Znf_RING"/>
</dbReference>
<dbReference type="InterPro" id="IPR017907">
    <property type="entry name" value="Znf_RING_CS"/>
</dbReference>
<evidence type="ECO:0000256" key="2">
    <source>
        <dbReference type="ARBA" id="ARBA00022553"/>
    </source>
</evidence>
<feature type="repeat" description="NHL" evidence="9">
    <location>
        <begin position="529"/>
        <end position="569"/>
    </location>
</feature>
<evidence type="ECO:0000313" key="13">
    <source>
        <dbReference type="EMBL" id="CAH3026379.1"/>
    </source>
</evidence>
<evidence type="ECO:0000313" key="14">
    <source>
        <dbReference type="Proteomes" id="UP001159427"/>
    </source>
</evidence>
<evidence type="ECO:0000256" key="5">
    <source>
        <dbReference type="ARBA" id="ARBA00022771"/>
    </source>
</evidence>
<dbReference type="InterPro" id="IPR047153">
    <property type="entry name" value="TRIM45/56/19-like"/>
</dbReference>
<dbReference type="InterPro" id="IPR027370">
    <property type="entry name" value="Znf-RING_euk"/>
</dbReference>
<evidence type="ECO:0000256" key="10">
    <source>
        <dbReference type="SAM" id="Coils"/>
    </source>
</evidence>
<feature type="repeat" description="NHL" evidence="9">
    <location>
        <begin position="352"/>
        <end position="396"/>
    </location>
</feature>
<evidence type="ECO:0000259" key="11">
    <source>
        <dbReference type="PROSITE" id="PS50089"/>
    </source>
</evidence>
<dbReference type="Gene3D" id="2.60.40.10">
    <property type="entry name" value="Immunoglobulins"/>
    <property type="match status" value="1"/>
</dbReference>
<dbReference type="SMART" id="SM00557">
    <property type="entry name" value="IG_FLMN"/>
    <property type="match status" value="1"/>
</dbReference>